<protein>
    <recommendedName>
        <fullName evidence="8">Cytochrome b561 domain-containing protein</fullName>
    </recommendedName>
</protein>
<evidence type="ECO:0000256" key="2">
    <source>
        <dbReference type="ARBA" id="ARBA00022448"/>
    </source>
</evidence>
<keyword evidence="4" id="KW-0249">Electron transport</keyword>
<evidence type="ECO:0000256" key="3">
    <source>
        <dbReference type="ARBA" id="ARBA00022692"/>
    </source>
</evidence>
<evidence type="ECO:0000259" key="8">
    <source>
        <dbReference type="PROSITE" id="PS50939"/>
    </source>
</evidence>
<sequence length="154" mass="16973">MAVLIAIMQPLIALMRCQPDTGARPIFNWTHRIMGITGIFFALIAILIAANSFEGLWSDASWAFGIAIFYVVIAILTVVVLELLSYLASKAPNKTSSMEMRNRAQHRFDDSGNVISSPPKTVNKRPMYGTAAVYFIFVLFSLCIAALLIVMLSV</sequence>
<evidence type="ECO:0000256" key="7">
    <source>
        <dbReference type="SAM" id="Phobius"/>
    </source>
</evidence>
<name>A0A0B1TSV2_OESDE</name>
<evidence type="ECO:0000313" key="10">
    <source>
        <dbReference type="Proteomes" id="UP000053660"/>
    </source>
</evidence>
<keyword evidence="3 7" id="KW-0812">Transmembrane</keyword>
<evidence type="ECO:0000256" key="1">
    <source>
        <dbReference type="ARBA" id="ARBA00004370"/>
    </source>
</evidence>
<keyword evidence="5 7" id="KW-1133">Transmembrane helix</keyword>
<evidence type="ECO:0000256" key="6">
    <source>
        <dbReference type="ARBA" id="ARBA00023136"/>
    </source>
</evidence>
<feature type="transmembrane region" description="Helical" evidence="7">
    <location>
        <begin position="131"/>
        <end position="152"/>
    </location>
</feature>
<keyword evidence="10" id="KW-1185">Reference proteome</keyword>
<feature type="transmembrane region" description="Helical" evidence="7">
    <location>
        <begin position="62"/>
        <end position="88"/>
    </location>
</feature>
<evidence type="ECO:0000256" key="5">
    <source>
        <dbReference type="ARBA" id="ARBA00022989"/>
    </source>
</evidence>
<evidence type="ECO:0000313" key="9">
    <source>
        <dbReference type="EMBL" id="KHJ98927.1"/>
    </source>
</evidence>
<dbReference type="GO" id="GO:0016020">
    <property type="term" value="C:membrane"/>
    <property type="evidence" value="ECO:0007669"/>
    <property type="project" value="UniProtKB-SubCell"/>
</dbReference>
<dbReference type="AlphaFoldDB" id="A0A0B1TSV2"/>
<dbReference type="PROSITE" id="PS50939">
    <property type="entry name" value="CYTOCHROME_B561"/>
    <property type="match status" value="1"/>
</dbReference>
<accession>A0A0B1TSV2</accession>
<feature type="domain" description="Cytochrome b561" evidence="8">
    <location>
        <begin position="1"/>
        <end position="89"/>
    </location>
</feature>
<reference evidence="9 10" key="1">
    <citation type="submission" date="2014-03" db="EMBL/GenBank/DDBJ databases">
        <title>Draft genome of the hookworm Oesophagostomum dentatum.</title>
        <authorList>
            <person name="Mitreva M."/>
        </authorList>
    </citation>
    <scope>NUCLEOTIDE SEQUENCE [LARGE SCALE GENOMIC DNA]</scope>
    <source>
        <strain evidence="9 10">OD-Hann</strain>
    </source>
</reference>
<comment type="subcellular location">
    <subcellularLocation>
        <location evidence="1">Membrane</location>
    </subcellularLocation>
</comment>
<evidence type="ECO:0000256" key="4">
    <source>
        <dbReference type="ARBA" id="ARBA00022982"/>
    </source>
</evidence>
<dbReference type="InterPro" id="IPR006593">
    <property type="entry name" value="Cyt_b561/ferric_Rdtase_TM"/>
</dbReference>
<dbReference type="OrthoDB" id="2419613at2759"/>
<feature type="transmembrane region" description="Helical" evidence="7">
    <location>
        <begin position="29"/>
        <end position="50"/>
    </location>
</feature>
<dbReference type="Proteomes" id="UP000053660">
    <property type="component" value="Unassembled WGS sequence"/>
</dbReference>
<organism evidence="9 10">
    <name type="scientific">Oesophagostomum dentatum</name>
    <name type="common">Nodular worm</name>
    <dbReference type="NCBI Taxonomy" id="61180"/>
    <lineage>
        <taxon>Eukaryota</taxon>
        <taxon>Metazoa</taxon>
        <taxon>Ecdysozoa</taxon>
        <taxon>Nematoda</taxon>
        <taxon>Chromadorea</taxon>
        <taxon>Rhabditida</taxon>
        <taxon>Rhabditina</taxon>
        <taxon>Rhabditomorpha</taxon>
        <taxon>Strongyloidea</taxon>
        <taxon>Strongylidae</taxon>
        <taxon>Oesophagostomum</taxon>
    </lineage>
</organism>
<proteinExistence type="predicted"/>
<gene>
    <name evidence="9" type="ORF">OESDEN_01092</name>
</gene>
<keyword evidence="2" id="KW-0813">Transport</keyword>
<dbReference type="EMBL" id="KN549260">
    <property type="protein sequence ID" value="KHJ98927.1"/>
    <property type="molecule type" value="Genomic_DNA"/>
</dbReference>
<keyword evidence="6 7" id="KW-0472">Membrane</keyword>